<dbReference type="RefSeq" id="WP_012520783.1">
    <property type="nucleotide sequence ID" value="NC_011144.1"/>
</dbReference>
<protein>
    <recommendedName>
        <fullName evidence="1">DUF559 domain-containing protein</fullName>
    </recommendedName>
</protein>
<dbReference type="PANTHER" id="PTHR38590">
    <property type="entry name" value="BLL0828 PROTEIN"/>
    <property type="match status" value="1"/>
</dbReference>
<dbReference type="InterPro" id="IPR007569">
    <property type="entry name" value="DUF559"/>
</dbReference>
<name>B4RD31_PHEZH</name>
<organism evidence="2 3">
    <name type="scientific">Phenylobacterium zucineum (strain HLK1)</name>
    <dbReference type="NCBI Taxonomy" id="450851"/>
    <lineage>
        <taxon>Bacteria</taxon>
        <taxon>Pseudomonadati</taxon>
        <taxon>Pseudomonadota</taxon>
        <taxon>Alphaproteobacteria</taxon>
        <taxon>Caulobacterales</taxon>
        <taxon>Caulobacteraceae</taxon>
        <taxon>Phenylobacterium</taxon>
    </lineage>
</organism>
<dbReference type="AlphaFoldDB" id="B4RD31"/>
<dbReference type="PANTHER" id="PTHR38590:SF1">
    <property type="entry name" value="BLL0828 PROTEIN"/>
    <property type="match status" value="1"/>
</dbReference>
<dbReference type="HOGENOM" id="CLU_107928_0_2_5"/>
<dbReference type="Proteomes" id="UP000001868">
    <property type="component" value="Chromosome"/>
</dbReference>
<dbReference type="Gene3D" id="3.40.960.10">
    <property type="entry name" value="VSR Endonuclease"/>
    <property type="match status" value="1"/>
</dbReference>
<evidence type="ECO:0000259" key="1">
    <source>
        <dbReference type="Pfam" id="PF04480"/>
    </source>
</evidence>
<sequence>MTTERARRLRREATAGERRLWALLRDRRLQGLKFRRQFPVGPYVLDFVCLRHRLALEADGPLHDPERDARRDAWLAARGFRVIRFANAEITRDRVHAAVIAAIEPGPGGEV</sequence>
<dbReference type="InterPro" id="IPR047216">
    <property type="entry name" value="Endonuclease_DUF559_bact"/>
</dbReference>
<dbReference type="CDD" id="cd01038">
    <property type="entry name" value="Endonuclease_DUF559"/>
    <property type="match status" value="1"/>
</dbReference>
<dbReference type="STRING" id="450851.PHZ_c0221"/>
<evidence type="ECO:0000313" key="3">
    <source>
        <dbReference type="Proteomes" id="UP000001868"/>
    </source>
</evidence>
<evidence type="ECO:0000313" key="2">
    <source>
        <dbReference type="EMBL" id="ACG76635.1"/>
    </source>
</evidence>
<dbReference type="InterPro" id="IPR011335">
    <property type="entry name" value="Restrct_endonuc-II-like"/>
</dbReference>
<dbReference type="OrthoDB" id="9798754at2"/>
<proteinExistence type="predicted"/>
<accession>B4RD31</accession>
<reference evidence="2 3" key="1">
    <citation type="journal article" date="2008" name="BMC Genomics">
        <title>Complete genome of Phenylobacterium zucineum - a novel facultative intracellular bacterium isolated from human erythroleukemia cell line K562.</title>
        <authorList>
            <person name="Luo Y."/>
            <person name="Xu X."/>
            <person name="Ding Z."/>
            <person name="Liu Z."/>
            <person name="Zhang B."/>
            <person name="Yan Z."/>
            <person name="Sun J."/>
            <person name="Hu S."/>
            <person name="Hu X."/>
        </authorList>
    </citation>
    <scope>NUCLEOTIDE SEQUENCE [LARGE SCALE GENOMIC DNA]</scope>
    <source>
        <strain evidence="2 3">HLK1</strain>
    </source>
</reference>
<gene>
    <name evidence="2" type="ordered locus">PHZ_c0221</name>
</gene>
<dbReference type="eggNOG" id="COG2852">
    <property type="taxonomic scope" value="Bacteria"/>
</dbReference>
<dbReference type="KEGG" id="pzu:PHZ_c0221"/>
<dbReference type="Pfam" id="PF04480">
    <property type="entry name" value="DUF559"/>
    <property type="match status" value="1"/>
</dbReference>
<keyword evidence="3" id="KW-1185">Reference proteome</keyword>
<feature type="domain" description="DUF559" evidence="1">
    <location>
        <begin position="3"/>
        <end position="95"/>
    </location>
</feature>
<dbReference type="EMBL" id="CP000747">
    <property type="protein sequence ID" value="ACG76635.1"/>
    <property type="molecule type" value="Genomic_DNA"/>
</dbReference>
<dbReference type="SUPFAM" id="SSF52980">
    <property type="entry name" value="Restriction endonuclease-like"/>
    <property type="match status" value="1"/>
</dbReference>